<evidence type="ECO:0000313" key="2">
    <source>
        <dbReference type="Proteomes" id="UP000256964"/>
    </source>
</evidence>
<dbReference type="InterPro" id="IPR054208">
    <property type="entry name" value="DUF6914"/>
</dbReference>
<proteinExistence type="predicted"/>
<gene>
    <name evidence="1" type="ORF">OH76DRAFT_1395642</name>
</gene>
<dbReference type="OrthoDB" id="3016366at2759"/>
<dbReference type="AlphaFoldDB" id="A0A371DVD2"/>
<protein>
    <submittedName>
        <fullName evidence="1">Uncharacterized protein</fullName>
    </submittedName>
</protein>
<evidence type="ECO:0000313" key="1">
    <source>
        <dbReference type="EMBL" id="RDX56523.1"/>
    </source>
</evidence>
<accession>A0A371DVD2</accession>
<dbReference type="Proteomes" id="UP000256964">
    <property type="component" value="Unassembled WGS sequence"/>
</dbReference>
<dbReference type="EMBL" id="KZ857380">
    <property type="protein sequence ID" value="RDX56523.1"/>
    <property type="molecule type" value="Genomic_DNA"/>
</dbReference>
<reference evidence="1 2" key="1">
    <citation type="journal article" date="2018" name="Biotechnol. Biofuels">
        <title>Integrative visual omics of the white-rot fungus Polyporus brumalis exposes the biotechnological potential of its oxidative enzymes for delignifying raw plant biomass.</title>
        <authorList>
            <person name="Miyauchi S."/>
            <person name="Rancon A."/>
            <person name="Drula E."/>
            <person name="Hage H."/>
            <person name="Chaduli D."/>
            <person name="Favel A."/>
            <person name="Grisel S."/>
            <person name="Henrissat B."/>
            <person name="Herpoel-Gimbert I."/>
            <person name="Ruiz-Duenas F.J."/>
            <person name="Chevret D."/>
            <person name="Hainaut M."/>
            <person name="Lin J."/>
            <person name="Wang M."/>
            <person name="Pangilinan J."/>
            <person name="Lipzen A."/>
            <person name="Lesage-Meessen L."/>
            <person name="Navarro D."/>
            <person name="Riley R."/>
            <person name="Grigoriev I.V."/>
            <person name="Zhou S."/>
            <person name="Raouche S."/>
            <person name="Rosso M.N."/>
        </authorList>
    </citation>
    <scope>NUCLEOTIDE SEQUENCE [LARGE SCALE GENOMIC DNA]</scope>
    <source>
        <strain evidence="1 2">BRFM 1820</strain>
    </source>
</reference>
<dbReference type="Pfam" id="PF21858">
    <property type="entry name" value="DUF6914"/>
    <property type="match status" value="1"/>
</dbReference>
<sequence>MTKQTIIPLPQYPEILIALDLMSTRPAKFHWFLYVPDSPQTGSAAGTKLHAVTNGLQGDDKSWSYDRTGLDLSTSPAVAAAAVIGRLPEGRTVDDLDMLLQKIPMSTPDMDKGREPAWTCRVWIREALRHMHANAWVVCEDVDAMEAEMWRHGKEAAAAIEADTFTMAMLHTAAHSHPV</sequence>
<organism evidence="1 2">
    <name type="scientific">Lentinus brumalis</name>
    <dbReference type="NCBI Taxonomy" id="2498619"/>
    <lineage>
        <taxon>Eukaryota</taxon>
        <taxon>Fungi</taxon>
        <taxon>Dikarya</taxon>
        <taxon>Basidiomycota</taxon>
        <taxon>Agaricomycotina</taxon>
        <taxon>Agaricomycetes</taxon>
        <taxon>Polyporales</taxon>
        <taxon>Polyporaceae</taxon>
        <taxon>Lentinus</taxon>
    </lineage>
</organism>
<keyword evidence="2" id="KW-1185">Reference proteome</keyword>
<name>A0A371DVD2_9APHY</name>